<dbReference type="Proteomes" id="UP000283269">
    <property type="component" value="Unassembled WGS sequence"/>
</dbReference>
<dbReference type="EMBL" id="NHYD01000790">
    <property type="protein sequence ID" value="PPQ93321.1"/>
    <property type="molecule type" value="Genomic_DNA"/>
</dbReference>
<dbReference type="AlphaFoldDB" id="A0A409XRJ7"/>
<gene>
    <name evidence="2" type="ORF">CVT25_014450</name>
</gene>
<comment type="caution">
    <text evidence="2">The sequence shown here is derived from an EMBL/GenBank/DDBJ whole genome shotgun (WGS) entry which is preliminary data.</text>
</comment>
<protein>
    <submittedName>
        <fullName evidence="2">Uncharacterized protein</fullName>
    </submittedName>
</protein>
<evidence type="ECO:0000256" key="1">
    <source>
        <dbReference type="SAM" id="MobiDB-lite"/>
    </source>
</evidence>
<feature type="region of interest" description="Disordered" evidence="1">
    <location>
        <begin position="66"/>
        <end position="108"/>
    </location>
</feature>
<name>A0A409XRJ7_PSICY</name>
<evidence type="ECO:0000313" key="3">
    <source>
        <dbReference type="Proteomes" id="UP000283269"/>
    </source>
</evidence>
<keyword evidence="3" id="KW-1185">Reference proteome</keyword>
<organism evidence="2 3">
    <name type="scientific">Psilocybe cyanescens</name>
    <dbReference type="NCBI Taxonomy" id="93625"/>
    <lineage>
        <taxon>Eukaryota</taxon>
        <taxon>Fungi</taxon>
        <taxon>Dikarya</taxon>
        <taxon>Basidiomycota</taxon>
        <taxon>Agaricomycotina</taxon>
        <taxon>Agaricomycetes</taxon>
        <taxon>Agaricomycetidae</taxon>
        <taxon>Agaricales</taxon>
        <taxon>Agaricineae</taxon>
        <taxon>Strophariaceae</taxon>
        <taxon>Psilocybe</taxon>
    </lineage>
</organism>
<dbReference type="InParanoid" id="A0A409XRJ7"/>
<evidence type="ECO:0000313" key="2">
    <source>
        <dbReference type="EMBL" id="PPQ93321.1"/>
    </source>
</evidence>
<feature type="compositionally biased region" description="Polar residues" evidence="1">
    <location>
        <begin position="74"/>
        <end position="84"/>
    </location>
</feature>
<proteinExistence type="predicted"/>
<reference evidence="2 3" key="1">
    <citation type="journal article" date="2018" name="Evol. Lett.">
        <title>Horizontal gene cluster transfer increased hallucinogenic mushroom diversity.</title>
        <authorList>
            <person name="Reynolds H.T."/>
            <person name="Vijayakumar V."/>
            <person name="Gluck-Thaler E."/>
            <person name="Korotkin H.B."/>
            <person name="Matheny P.B."/>
            <person name="Slot J.C."/>
        </authorList>
    </citation>
    <scope>NUCLEOTIDE SEQUENCE [LARGE SCALE GENOMIC DNA]</scope>
    <source>
        <strain evidence="2 3">2631</strain>
    </source>
</reference>
<dbReference type="OrthoDB" id="3029318at2759"/>
<sequence>MTTTTLPVRITPHAPCLPTFVRAWGTTYQELPPIVVSEVSYETQTKTVVQTETVTVPPPANTRLAAFPSPEAGSPSTSAGSPRTTAVEVITDEKDNRKPRTVVRGPIRPPARWFGNW</sequence>
<accession>A0A409XRJ7</accession>